<dbReference type="OrthoDB" id="9815130at2"/>
<evidence type="ECO:0000256" key="7">
    <source>
        <dbReference type="ARBA" id="ARBA00022898"/>
    </source>
</evidence>
<dbReference type="eggNOG" id="COG0031">
    <property type="taxonomic scope" value="Bacteria"/>
</dbReference>
<dbReference type="PANTHER" id="PTHR10314">
    <property type="entry name" value="CYSTATHIONINE BETA-SYNTHASE"/>
    <property type="match status" value="1"/>
</dbReference>
<dbReference type="UniPathway" id="UPA00136">
    <property type="reaction ID" value="UER00200"/>
</dbReference>
<comment type="cofactor">
    <cofactor evidence="1 10 12">
        <name>pyridoxal 5'-phosphate</name>
        <dbReference type="ChEBI" id="CHEBI:597326"/>
    </cofactor>
</comment>
<reference evidence="14 15" key="1">
    <citation type="journal article" date="2009" name="Genome Res.">
        <title>Whole genome sequence of Desulfovibrio magneticus strain RS-1 revealed common gene clusters in magnetotactic bacteria.</title>
        <authorList>
            <person name="Nakazawa H."/>
            <person name="Arakaki A."/>
            <person name="Narita-Yamada S."/>
            <person name="Yashiro I."/>
            <person name="Jinno K."/>
            <person name="Aoki N."/>
            <person name="Tsuruyama A."/>
            <person name="Okamura Y."/>
            <person name="Tanikawa S."/>
            <person name="Fujita N."/>
            <person name="Takeyama H."/>
            <person name="Matsunaga T."/>
        </authorList>
    </citation>
    <scope>NUCLEOTIDE SEQUENCE [LARGE SCALE GENOMIC DNA]</scope>
    <source>
        <strain evidence="15">ATCC 700980 / DSM 13731 / RS-1</strain>
    </source>
</reference>
<protein>
    <recommendedName>
        <fullName evidence="4 12">Cysteine synthase</fullName>
        <ecNumber evidence="4 12">2.5.1.47</ecNumber>
    </recommendedName>
</protein>
<evidence type="ECO:0000256" key="6">
    <source>
        <dbReference type="ARBA" id="ARBA00022679"/>
    </source>
</evidence>
<dbReference type="InterPro" id="IPR005856">
    <property type="entry name" value="Cys_synth"/>
</dbReference>
<dbReference type="NCBIfam" id="TIGR01136">
    <property type="entry name" value="cysKM"/>
    <property type="match status" value="1"/>
</dbReference>
<feature type="domain" description="Tryptophan synthase beta chain-like PALP" evidence="13">
    <location>
        <begin position="9"/>
        <end position="294"/>
    </location>
</feature>
<evidence type="ECO:0000256" key="9">
    <source>
        <dbReference type="ARBA" id="ARBA00047931"/>
    </source>
</evidence>
<dbReference type="GO" id="GO:0005737">
    <property type="term" value="C:cytoplasm"/>
    <property type="evidence" value="ECO:0007669"/>
    <property type="project" value="UniProtKB-ARBA"/>
</dbReference>
<evidence type="ECO:0000256" key="4">
    <source>
        <dbReference type="ARBA" id="ARBA00012681"/>
    </source>
</evidence>
<keyword evidence="5 12" id="KW-0028">Amino-acid biosynthesis</keyword>
<evidence type="ECO:0000259" key="13">
    <source>
        <dbReference type="Pfam" id="PF00291"/>
    </source>
</evidence>
<evidence type="ECO:0000256" key="3">
    <source>
        <dbReference type="ARBA" id="ARBA00007103"/>
    </source>
</evidence>
<feature type="modified residue" description="N6-(pyridoxal phosphate)lysine" evidence="11">
    <location>
        <position position="44"/>
    </location>
</feature>
<feature type="binding site" evidence="10">
    <location>
        <position position="266"/>
    </location>
    <ligand>
        <name>pyridoxal 5'-phosphate</name>
        <dbReference type="ChEBI" id="CHEBI:597326"/>
    </ligand>
</feature>
<evidence type="ECO:0000313" key="15">
    <source>
        <dbReference type="Proteomes" id="UP000009071"/>
    </source>
</evidence>
<evidence type="ECO:0000256" key="11">
    <source>
        <dbReference type="PIRSR" id="PIRSR605856-51"/>
    </source>
</evidence>
<evidence type="ECO:0000256" key="1">
    <source>
        <dbReference type="ARBA" id="ARBA00001933"/>
    </source>
</evidence>
<name>C4XPM3_SOLM1</name>
<feature type="binding site" evidence="10">
    <location>
        <position position="74"/>
    </location>
    <ligand>
        <name>pyridoxal 5'-phosphate</name>
        <dbReference type="ChEBI" id="CHEBI:597326"/>
    </ligand>
</feature>
<evidence type="ECO:0000256" key="12">
    <source>
        <dbReference type="RuleBase" id="RU003985"/>
    </source>
</evidence>
<dbReference type="NCBIfam" id="TIGR01139">
    <property type="entry name" value="cysK"/>
    <property type="match status" value="1"/>
</dbReference>
<dbReference type="Gene3D" id="3.40.50.1100">
    <property type="match status" value="2"/>
</dbReference>
<dbReference type="STRING" id="573370.DMR_17120"/>
<organism evidence="14 15">
    <name type="scientific">Solidesulfovibrio magneticus (strain ATCC 700980 / DSM 13731 / RS-1)</name>
    <name type="common">Desulfovibrio magneticus</name>
    <dbReference type="NCBI Taxonomy" id="573370"/>
    <lineage>
        <taxon>Bacteria</taxon>
        <taxon>Pseudomonadati</taxon>
        <taxon>Thermodesulfobacteriota</taxon>
        <taxon>Desulfovibrionia</taxon>
        <taxon>Desulfovibrionales</taxon>
        <taxon>Desulfovibrionaceae</taxon>
        <taxon>Solidesulfovibrio</taxon>
    </lineage>
</organism>
<dbReference type="GO" id="GO:0006535">
    <property type="term" value="P:cysteine biosynthetic process from serine"/>
    <property type="evidence" value="ECO:0007669"/>
    <property type="project" value="UniProtKB-UniRule"/>
</dbReference>
<dbReference type="GO" id="GO:0004124">
    <property type="term" value="F:cysteine synthase activity"/>
    <property type="evidence" value="ECO:0007669"/>
    <property type="project" value="UniProtKB-UniRule"/>
</dbReference>
<dbReference type="InterPro" id="IPR001216">
    <property type="entry name" value="P-phosphate_BS"/>
</dbReference>
<dbReference type="SUPFAM" id="SSF53686">
    <property type="entry name" value="Tryptophan synthase beta subunit-like PLP-dependent enzymes"/>
    <property type="match status" value="1"/>
</dbReference>
<keyword evidence="15" id="KW-1185">Reference proteome</keyword>
<evidence type="ECO:0000256" key="10">
    <source>
        <dbReference type="PIRSR" id="PIRSR605856-50"/>
    </source>
</evidence>
<dbReference type="EC" id="2.5.1.47" evidence="4 12"/>
<comment type="similarity">
    <text evidence="3 12">Belongs to the cysteine synthase/cystathionine beta-synthase family.</text>
</comment>
<keyword evidence="8 12" id="KW-0198">Cysteine biosynthesis</keyword>
<dbReference type="FunFam" id="3.40.50.1100:FF:000067">
    <property type="entry name" value="Cysteine synthase"/>
    <property type="match status" value="1"/>
</dbReference>
<dbReference type="Pfam" id="PF00291">
    <property type="entry name" value="PALP"/>
    <property type="match status" value="1"/>
</dbReference>
<evidence type="ECO:0000256" key="8">
    <source>
        <dbReference type="ARBA" id="ARBA00023192"/>
    </source>
</evidence>
<dbReference type="InterPro" id="IPR005859">
    <property type="entry name" value="CysK"/>
</dbReference>
<dbReference type="AlphaFoldDB" id="C4XPM3"/>
<dbReference type="PROSITE" id="PS00901">
    <property type="entry name" value="CYS_SYNTHASE"/>
    <property type="match status" value="1"/>
</dbReference>
<dbReference type="HOGENOM" id="CLU_021018_1_0_7"/>
<dbReference type="InterPro" id="IPR036052">
    <property type="entry name" value="TrpB-like_PALP_sf"/>
</dbReference>
<accession>C4XPM3</accession>
<proteinExistence type="inferred from homology"/>
<dbReference type="InterPro" id="IPR050214">
    <property type="entry name" value="Cys_Synth/Cystath_Beta-Synth"/>
</dbReference>
<evidence type="ECO:0000256" key="5">
    <source>
        <dbReference type="ARBA" id="ARBA00022605"/>
    </source>
</evidence>
<keyword evidence="7 10" id="KW-0663">Pyridoxal phosphate</keyword>
<evidence type="ECO:0000313" key="14">
    <source>
        <dbReference type="EMBL" id="BAH75203.1"/>
    </source>
</evidence>
<dbReference type="CDD" id="cd01561">
    <property type="entry name" value="CBS_like"/>
    <property type="match status" value="1"/>
</dbReference>
<comment type="catalytic activity">
    <reaction evidence="9 12">
        <text>O-acetyl-L-serine + hydrogen sulfide = L-cysteine + acetate</text>
        <dbReference type="Rhea" id="RHEA:14829"/>
        <dbReference type="ChEBI" id="CHEBI:29919"/>
        <dbReference type="ChEBI" id="CHEBI:30089"/>
        <dbReference type="ChEBI" id="CHEBI:35235"/>
        <dbReference type="ChEBI" id="CHEBI:58340"/>
        <dbReference type="EC" id="2.5.1.47"/>
    </reaction>
</comment>
<comment type="pathway">
    <text evidence="2">Amino-acid biosynthesis; L-cysteine biosynthesis; L-cysteine from L-serine: step 2/2.</text>
</comment>
<dbReference type="EMBL" id="AP010904">
    <property type="protein sequence ID" value="BAH75203.1"/>
    <property type="molecule type" value="Genomic_DNA"/>
</dbReference>
<keyword evidence="6 12" id="KW-0808">Transferase</keyword>
<dbReference type="InterPro" id="IPR001926">
    <property type="entry name" value="TrpB-like_PALP"/>
</dbReference>
<sequence>MRIANNMLELVGKTPMVWLTRMAEGCSARVAAKLESFNPCSSVKDRIGVAMIEAAEREGKIGPGAVIVEPTSGNTGIGLAFMCAVRGYTLILTMPESMSLERRTLLKGFGARLVLTPAAKGMSGAVERARELVAEMPGAFMPMQFANPANPEVHALTTGPEIWDDTDGLVDIFVAGVGTGGTVTGVGRSLKARKPGLKAIAVEPAASPVLSGGKAGPHAIQGIGAGFVPEVLDRGVVDEVVTVSNEDALATARRLLREEGILCGISSGANAYAALELARRPENAGKVIVFIVCDTGERYLSTPLFSEGV</sequence>
<gene>
    <name evidence="14" type="primary">cysK</name>
    <name evidence="14" type="ordered locus">DMR_17120</name>
</gene>
<evidence type="ECO:0000256" key="2">
    <source>
        <dbReference type="ARBA" id="ARBA00004962"/>
    </source>
</evidence>
<dbReference type="KEGG" id="dma:DMR_17120"/>
<dbReference type="Proteomes" id="UP000009071">
    <property type="component" value="Chromosome"/>
</dbReference>
<feature type="binding site" evidence="10">
    <location>
        <begin position="178"/>
        <end position="182"/>
    </location>
    <ligand>
        <name>pyridoxal 5'-phosphate</name>
        <dbReference type="ChEBI" id="CHEBI:597326"/>
    </ligand>
</feature>
<dbReference type="RefSeq" id="WP_015860402.1">
    <property type="nucleotide sequence ID" value="NC_012796.1"/>
</dbReference>